<dbReference type="Proteomes" id="UP000199256">
    <property type="component" value="Unassembled WGS sequence"/>
</dbReference>
<dbReference type="EMBL" id="FOAA01000007">
    <property type="protein sequence ID" value="SEK95722.1"/>
    <property type="molecule type" value="Genomic_DNA"/>
</dbReference>
<reference evidence="2" key="1">
    <citation type="submission" date="2016-10" db="EMBL/GenBank/DDBJ databases">
        <authorList>
            <person name="Varghese N."/>
            <person name="Submissions S."/>
        </authorList>
    </citation>
    <scope>NUCLEOTIDE SEQUENCE [LARGE SCALE GENOMIC DNA]</scope>
    <source>
        <strain evidence="2">DSM 241</strain>
    </source>
</reference>
<protein>
    <submittedName>
        <fullName evidence="1">Capsule assembly protein Wzi</fullName>
    </submittedName>
</protein>
<gene>
    <name evidence="1" type="ORF">SAMN05444515_10767</name>
</gene>
<dbReference type="AlphaFoldDB" id="A0A1H7L9R2"/>
<evidence type="ECO:0000313" key="2">
    <source>
        <dbReference type="Proteomes" id="UP000199256"/>
    </source>
</evidence>
<accession>A0A1H7L9R2</accession>
<dbReference type="InterPro" id="IPR026950">
    <property type="entry name" value="Caps_assemb_Wzi"/>
</dbReference>
<name>A0A1H7L9R2_9GAMM</name>
<dbReference type="OrthoDB" id="101884at2"/>
<proteinExistence type="predicted"/>
<dbReference type="Pfam" id="PF14052">
    <property type="entry name" value="Caps_assemb_Wzi"/>
    <property type="match status" value="1"/>
</dbReference>
<dbReference type="STRING" id="1396821.SAMN05444515_10767"/>
<dbReference type="InterPro" id="IPR038636">
    <property type="entry name" value="Wzi_sf"/>
</dbReference>
<dbReference type="Gene3D" id="2.40.160.130">
    <property type="entry name" value="Capsule assembly protein Wzi"/>
    <property type="match status" value="1"/>
</dbReference>
<keyword evidence="2" id="KW-1185">Reference proteome</keyword>
<evidence type="ECO:0000313" key="1">
    <source>
        <dbReference type="EMBL" id="SEK95722.1"/>
    </source>
</evidence>
<sequence>MLAGVAASSPVQASPWIDPGDVRMRHSLQRMSDAGHSPLLTSTWPLPWSDVAQAVRLTPGRTGAEVDVFHQRSYVQFELNRATRRAWSSEAVLGGATQAPLLRGFAALPREQAELGVDRHWQGDRFAAALDLTYADDPVEGFELRFDGSYLAGRIGGWVLGGGSIDRWWGPGWQSSLVLSTNARPVMGAWFQRQTTEPSQWPGLSWMGPWQLTGFTGELDDDREVSGTQLSGMRLTMMPIQGLEIGASRTVLWGGDGQSGGLSGLRDAWFRDQEDDDAARDLLALDMRYGFALGGRTAGVYAQTSVVDDGHGFSSRHSHLLGLDWTTPWWGADQQWFLEAVETARDEHDTYASGYRYNGRDLATSFDGDALAVTLGLHHFFRNGHHLSGSLTRAELNRGGQLDSRLIDAPIPYAVADAETQFWAASIGYQRTALGGWLELRGEWRDHAFSTLDQDEDRWQWAGRWRYRF</sequence>
<organism evidence="1 2">
    <name type="scientific">Ectothiorhodospira marina</name>
    <dbReference type="NCBI Taxonomy" id="1396821"/>
    <lineage>
        <taxon>Bacteria</taxon>
        <taxon>Pseudomonadati</taxon>
        <taxon>Pseudomonadota</taxon>
        <taxon>Gammaproteobacteria</taxon>
        <taxon>Chromatiales</taxon>
        <taxon>Ectothiorhodospiraceae</taxon>
        <taxon>Ectothiorhodospira</taxon>
    </lineage>
</organism>